<dbReference type="Proteomes" id="UP001295469">
    <property type="component" value="Chromosome A06"/>
</dbReference>
<proteinExistence type="predicted"/>
<organism evidence="1">
    <name type="scientific">Brassica napus</name>
    <name type="common">Rape</name>
    <dbReference type="NCBI Taxonomy" id="3708"/>
    <lineage>
        <taxon>Eukaryota</taxon>
        <taxon>Viridiplantae</taxon>
        <taxon>Streptophyta</taxon>
        <taxon>Embryophyta</taxon>
        <taxon>Tracheophyta</taxon>
        <taxon>Spermatophyta</taxon>
        <taxon>Magnoliopsida</taxon>
        <taxon>eudicotyledons</taxon>
        <taxon>Gunneridae</taxon>
        <taxon>Pentapetalae</taxon>
        <taxon>rosids</taxon>
        <taxon>malvids</taxon>
        <taxon>Brassicales</taxon>
        <taxon>Brassicaceae</taxon>
        <taxon>Brassiceae</taxon>
        <taxon>Brassica</taxon>
    </lineage>
</organism>
<evidence type="ECO:0000313" key="1">
    <source>
        <dbReference type="EMBL" id="CAF2091768.1"/>
    </source>
</evidence>
<feature type="non-terminal residue" evidence="1">
    <location>
        <position position="34"/>
    </location>
</feature>
<dbReference type="AlphaFoldDB" id="A0A816SVQ7"/>
<sequence>MYCTQRIFVKRDPLSKKTVNGIDHIWFYSIISTR</sequence>
<protein>
    <submittedName>
        <fullName evidence="1">(rape) hypothetical protein</fullName>
    </submittedName>
</protein>
<dbReference type="EMBL" id="HG994360">
    <property type="protein sequence ID" value="CAF2091768.1"/>
    <property type="molecule type" value="Genomic_DNA"/>
</dbReference>
<name>A0A816SVQ7_BRANA</name>
<reference evidence="1" key="1">
    <citation type="submission" date="2021-01" db="EMBL/GenBank/DDBJ databases">
        <authorList>
            <consortium name="Genoscope - CEA"/>
            <person name="William W."/>
        </authorList>
    </citation>
    <scope>NUCLEOTIDE SEQUENCE</scope>
</reference>
<accession>A0A816SVQ7</accession>
<gene>
    <name evidence="1" type="ORF">DARMORV10_A06P48360.1</name>
</gene>